<dbReference type="Gene3D" id="3.40.190.290">
    <property type="match status" value="1"/>
</dbReference>
<dbReference type="PANTHER" id="PTHR30537">
    <property type="entry name" value="HTH-TYPE TRANSCRIPTIONAL REGULATOR"/>
    <property type="match status" value="1"/>
</dbReference>
<keyword evidence="2" id="KW-0805">Transcription regulation</keyword>
<evidence type="ECO:0000256" key="3">
    <source>
        <dbReference type="ARBA" id="ARBA00023125"/>
    </source>
</evidence>
<dbReference type="RefSeq" id="WP_338544697.1">
    <property type="nucleotide sequence ID" value="NZ_CP145723.1"/>
</dbReference>
<evidence type="ECO:0000256" key="2">
    <source>
        <dbReference type="ARBA" id="ARBA00023015"/>
    </source>
</evidence>
<dbReference type="Pfam" id="PF00126">
    <property type="entry name" value="HTH_1"/>
    <property type="match status" value="1"/>
</dbReference>
<gene>
    <name evidence="6" type="ORF">V6W80_15070</name>
</gene>
<protein>
    <submittedName>
        <fullName evidence="6">LysR family transcriptional regulator</fullName>
    </submittedName>
</protein>
<dbReference type="PANTHER" id="PTHR30537:SF5">
    <property type="entry name" value="HTH-TYPE TRANSCRIPTIONAL ACTIVATOR TTDR-RELATED"/>
    <property type="match status" value="1"/>
</dbReference>
<dbReference type="EMBL" id="CP145723">
    <property type="protein sequence ID" value="WWM65047.1"/>
    <property type="molecule type" value="Genomic_DNA"/>
</dbReference>
<evidence type="ECO:0000313" key="6">
    <source>
        <dbReference type="EMBL" id="WWM65047.1"/>
    </source>
</evidence>
<dbReference type="PROSITE" id="PS50931">
    <property type="entry name" value="HTH_LYSR"/>
    <property type="match status" value="1"/>
</dbReference>
<feature type="domain" description="HTH lysR-type" evidence="5">
    <location>
        <begin position="1"/>
        <end position="58"/>
    </location>
</feature>
<dbReference type="CDD" id="cd08422">
    <property type="entry name" value="PBP2_CrgA_like"/>
    <property type="match status" value="1"/>
</dbReference>
<keyword evidence="4" id="KW-0804">Transcription</keyword>
<reference evidence="6 7" key="1">
    <citation type="submission" date="2024-02" db="EMBL/GenBank/DDBJ databases">
        <title>The whole genome sequence of Pseudomonas benzopyrenica MLY92.</title>
        <authorList>
            <person name="Liu Y."/>
        </authorList>
    </citation>
    <scope>NUCLEOTIDE SEQUENCE [LARGE SCALE GENOMIC DNA]</scope>
    <source>
        <strain evidence="6 7">MLY92</strain>
    </source>
</reference>
<dbReference type="SUPFAM" id="SSF46785">
    <property type="entry name" value="Winged helix' DNA-binding domain"/>
    <property type="match status" value="1"/>
</dbReference>
<dbReference type="SUPFAM" id="SSF53850">
    <property type="entry name" value="Periplasmic binding protein-like II"/>
    <property type="match status" value="1"/>
</dbReference>
<dbReference type="InterPro" id="IPR000847">
    <property type="entry name" value="LysR_HTH_N"/>
</dbReference>
<keyword evidence="7" id="KW-1185">Reference proteome</keyword>
<dbReference type="InterPro" id="IPR036388">
    <property type="entry name" value="WH-like_DNA-bd_sf"/>
</dbReference>
<keyword evidence="3" id="KW-0238">DNA-binding</keyword>
<accession>A0ABZ2FM97</accession>
<comment type="similarity">
    <text evidence="1">Belongs to the LysR transcriptional regulatory family.</text>
</comment>
<organism evidence="6 7">
    <name type="scientific">Pseudomonas benzopyrenica</name>
    <dbReference type="NCBI Taxonomy" id="2993566"/>
    <lineage>
        <taxon>Bacteria</taxon>
        <taxon>Pseudomonadati</taxon>
        <taxon>Pseudomonadota</taxon>
        <taxon>Gammaproteobacteria</taxon>
        <taxon>Pseudomonadales</taxon>
        <taxon>Pseudomonadaceae</taxon>
        <taxon>Pseudomonas</taxon>
    </lineage>
</organism>
<name>A0ABZ2FM97_9PSED</name>
<dbReference type="Proteomes" id="UP001372714">
    <property type="component" value="Chromosome"/>
</dbReference>
<evidence type="ECO:0000259" key="5">
    <source>
        <dbReference type="PROSITE" id="PS50931"/>
    </source>
</evidence>
<dbReference type="InterPro" id="IPR036390">
    <property type="entry name" value="WH_DNA-bd_sf"/>
</dbReference>
<evidence type="ECO:0000256" key="1">
    <source>
        <dbReference type="ARBA" id="ARBA00009437"/>
    </source>
</evidence>
<dbReference type="InterPro" id="IPR005119">
    <property type="entry name" value="LysR_subst-bd"/>
</dbReference>
<evidence type="ECO:0000313" key="7">
    <source>
        <dbReference type="Proteomes" id="UP001372714"/>
    </source>
</evidence>
<sequence>MNLKDLDVFVSVVAVGSLAGAGRRLGVSAMAISRSLAALETELGVRLMHRTTRSISLTPEGEAFLGHARALLDLGEAARSSVTSDPEIASGTLKVTCPHLLGRAVLVPLLGELQRRQPSLQVELILSDDLIDIVEQGIDVAIRLAHPKDSRLVGRKLSDNPRALYAAPVYLERHGAPGALGDLSQHQGLRSLAMTSWPFMVGDDLRLFPIPGRFACSSAEGVKEACLHGMGLAMLSYWDVEAEVATGRLLPLSLADAEAQNLPIWALMPSSRNVPTRVRLLIDELRQRLQTAPSAG</sequence>
<dbReference type="Pfam" id="PF03466">
    <property type="entry name" value="LysR_substrate"/>
    <property type="match status" value="1"/>
</dbReference>
<dbReference type="Gene3D" id="1.10.10.10">
    <property type="entry name" value="Winged helix-like DNA-binding domain superfamily/Winged helix DNA-binding domain"/>
    <property type="match status" value="1"/>
</dbReference>
<proteinExistence type="inferred from homology"/>
<evidence type="ECO:0000256" key="4">
    <source>
        <dbReference type="ARBA" id="ARBA00023163"/>
    </source>
</evidence>
<dbReference type="InterPro" id="IPR058163">
    <property type="entry name" value="LysR-type_TF_proteobact-type"/>
</dbReference>